<dbReference type="PROSITE" id="PS51257">
    <property type="entry name" value="PROKAR_LIPOPROTEIN"/>
    <property type="match status" value="1"/>
</dbReference>
<proteinExistence type="predicted"/>
<keyword evidence="1" id="KW-0732">Signal</keyword>
<comment type="caution">
    <text evidence="2">The sequence shown here is derived from an EMBL/GenBank/DDBJ whole genome shotgun (WGS) entry which is preliminary data.</text>
</comment>
<accession>A0ABR6CR93</accession>
<evidence type="ECO:0000256" key="1">
    <source>
        <dbReference type="SAM" id="SignalP"/>
    </source>
</evidence>
<evidence type="ECO:0000313" key="2">
    <source>
        <dbReference type="EMBL" id="MBA9027474.1"/>
    </source>
</evidence>
<feature type="chain" id="PRO_5046540741" description="YtkA-like domain-containing protein" evidence="1">
    <location>
        <begin position="25"/>
        <end position="83"/>
    </location>
</feature>
<dbReference type="Proteomes" id="UP000626697">
    <property type="component" value="Unassembled WGS sequence"/>
</dbReference>
<evidence type="ECO:0000313" key="3">
    <source>
        <dbReference type="Proteomes" id="UP000626697"/>
    </source>
</evidence>
<gene>
    <name evidence="2" type="ORF">HNP81_002764</name>
</gene>
<sequence>MIKKYSFVAFCFISLLIIFTGCQTNDSNLEESPAQNRPNSENGITIKTEKEEYLTSVKTITLEIQNDNNEEQMTGVHFFLEKK</sequence>
<protein>
    <recommendedName>
        <fullName evidence="4">YtkA-like domain-containing protein</fullName>
    </recommendedName>
</protein>
<dbReference type="RefSeq" id="WP_182502938.1">
    <property type="nucleotide sequence ID" value="NZ_JACJHX010000008.1"/>
</dbReference>
<reference evidence="2 3" key="1">
    <citation type="submission" date="2020-08" db="EMBL/GenBank/DDBJ databases">
        <title>Genomic Encyclopedia of Type Strains, Phase IV (KMG-IV): sequencing the most valuable type-strain genomes for metagenomic binning, comparative biology and taxonomic classification.</title>
        <authorList>
            <person name="Goeker M."/>
        </authorList>
    </citation>
    <scope>NUCLEOTIDE SEQUENCE [LARGE SCALE GENOMIC DNA]</scope>
    <source>
        <strain evidence="2 3">DSM 105481</strain>
    </source>
</reference>
<dbReference type="EMBL" id="JACJHX010000008">
    <property type="protein sequence ID" value="MBA9027474.1"/>
    <property type="molecule type" value="Genomic_DNA"/>
</dbReference>
<organism evidence="2 3">
    <name type="scientific">Peribacillus huizhouensis</name>
    <dbReference type="NCBI Taxonomy" id="1501239"/>
    <lineage>
        <taxon>Bacteria</taxon>
        <taxon>Bacillati</taxon>
        <taxon>Bacillota</taxon>
        <taxon>Bacilli</taxon>
        <taxon>Bacillales</taxon>
        <taxon>Bacillaceae</taxon>
        <taxon>Peribacillus</taxon>
    </lineage>
</organism>
<name>A0ABR6CR93_9BACI</name>
<keyword evidence="3" id="KW-1185">Reference proteome</keyword>
<evidence type="ECO:0008006" key="4">
    <source>
        <dbReference type="Google" id="ProtNLM"/>
    </source>
</evidence>
<feature type="signal peptide" evidence="1">
    <location>
        <begin position="1"/>
        <end position="24"/>
    </location>
</feature>